<protein>
    <submittedName>
        <fullName evidence="1">Uncharacterized protein</fullName>
    </submittedName>
</protein>
<dbReference type="EMBL" id="CP001322">
    <property type="protein sequence ID" value="ACL02925.1"/>
    <property type="molecule type" value="Genomic_DNA"/>
</dbReference>
<keyword evidence="2" id="KW-1185">Reference proteome</keyword>
<dbReference type="KEGG" id="dal:Dalk_1222"/>
<name>B8F9H9_DESAL</name>
<dbReference type="Gene3D" id="1.25.40.10">
    <property type="entry name" value="Tetratricopeptide repeat domain"/>
    <property type="match status" value="1"/>
</dbReference>
<proteinExistence type="predicted"/>
<evidence type="ECO:0000313" key="1">
    <source>
        <dbReference type="EMBL" id="ACL02925.1"/>
    </source>
</evidence>
<dbReference type="HOGENOM" id="CLU_2648524_0_0_7"/>
<dbReference type="AlphaFoldDB" id="B8F9H9"/>
<dbReference type="SUPFAM" id="SSF48452">
    <property type="entry name" value="TPR-like"/>
    <property type="match status" value="1"/>
</dbReference>
<sequence>MSENDRFLEKKPDDQFALLMRSYILNEMELHEAALKDIDHILELTPDNAWALGQRAPSFIKAGILKKPLFFFENLL</sequence>
<dbReference type="InterPro" id="IPR011990">
    <property type="entry name" value="TPR-like_helical_dom_sf"/>
</dbReference>
<evidence type="ECO:0000313" key="2">
    <source>
        <dbReference type="Proteomes" id="UP000000739"/>
    </source>
</evidence>
<reference evidence="1 2" key="1">
    <citation type="journal article" date="2012" name="Environ. Microbiol.">
        <title>The genome sequence of Desulfatibacillum alkenivorans AK-01: a blueprint for anaerobic alkane oxidation.</title>
        <authorList>
            <person name="Callaghan A.V."/>
            <person name="Morris B.E."/>
            <person name="Pereira I.A."/>
            <person name="McInerney M.J."/>
            <person name="Austin R.N."/>
            <person name="Groves J.T."/>
            <person name="Kukor J.J."/>
            <person name="Suflita J.M."/>
            <person name="Young L.Y."/>
            <person name="Zylstra G.J."/>
            <person name="Wawrik B."/>
        </authorList>
    </citation>
    <scope>NUCLEOTIDE SEQUENCE [LARGE SCALE GENOMIC DNA]</scope>
    <source>
        <strain evidence="1 2">AK-01</strain>
    </source>
</reference>
<organism evidence="1 2">
    <name type="scientific">Desulfatibacillum aliphaticivorans</name>
    <dbReference type="NCBI Taxonomy" id="218208"/>
    <lineage>
        <taxon>Bacteria</taxon>
        <taxon>Pseudomonadati</taxon>
        <taxon>Thermodesulfobacteriota</taxon>
        <taxon>Desulfobacteria</taxon>
        <taxon>Desulfobacterales</taxon>
        <taxon>Desulfatibacillaceae</taxon>
        <taxon>Desulfatibacillum</taxon>
    </lineage>
</organism>
<dbReference type="Proteomes" id="UP000000739">
    <property type="component" value="Chromosome"/>
</dbReference>
<accession>B8F9H9</accession>
<gene>
    <name evidence="1" type="ordered locus">Dalk_1222</name>
</gene>